<keyword evidence="1" id="KW-0067">ATP-binding</keyword>
<dbReference type="PANTHER" id="PTHR21621">
    <property type="entry name" value="RIBOSOMAL PROTEIN S6 MODIFICATION PROTEIN"/>
    <property type="match status" value="1"/>
</dbReference>
<dbReference type="InterPro" id="IPR011761">
    <property type="entry name" value="ATP-grasp"/>
</dbReference>
<dbReference type="RefSeq" id="WP_219542969.1">
    <property type="nucleotide sequence ID" value="NZ_JAHKRN010000001.1"/>
</dbReference>
<dbReference type="EMBL" id="JBHSNW010000001">
    <property type="protein sequence ID" value="MFC5813705.1"/>
    <property type="molecule type" value="Genomic_DNA"/>
</dbReference>
<keyword evidence="1" id="KW-0547">Nucleotide-binding</keyword>
<evidence type="ECO:0000259" key="2">
    <source>
        <dbReference type="PROSITE" id="PS50975"/>
    </source>
</evidence>
<evidence type="ECO:0000313" key="3">
    <source>
        <dbReference type="EMBL" id="MFC5813705.1"/>
    </source>
</evidence>
<name>A0ABW1BKS0_9ACTN</name>
<dbReference type="NCBIfam" id="NF038074">
    <property type="entry name" value="fam_STM4014"/>
    <property type="match status" value="1"/>
</dbReference>
<evidence type="ECO:0000313" key="4">
    <source>
        <dbReference type="Proteomes" id="UP001596096"/>
    </source>
</evidence>
<dbReference type="InterPro" id="IPR047778">
    <property type="entry name" value="STM4014-like"/>
</dbReference>
<accession>A0ABW1BKS0</accession>
<dbReference type="Proteomes" id="UP001596096">
    <property type="component" value="Unassembled WGS sequence"/>
</dbReference>
<evidence type="ECO:0000256" key="1">
    <source>
        <dbReference type="PROSITE-ProRule" id="PRU00409"/>
    </source>
</evidence>
<organism evidence="3 4">
    <name type="scientific">Nonomuraea harbinensis</name>
    <dbReference type="NCBI Taxonomy" id="1286938"/>
    <lineage>
        <taxon>Bacteria</taxon>
        <taxon>Bacillati</taxon>
        <taxon>Actinomycetota</taxon>
        <taxon>Actinomycetes</taxon>
        <taxon>Streptosporangiales</taxon>
        <taxon>Streptosporangiaceae</taxon>
        <taxon>Nonomuraea</taxon>
    </lineage>
</organism>
<protein>
    <submittedName>
        <fullName evidence="3">STM4014 family protein</fullName>
    </submittedName>
</protein>
<feature type="domain" description="ATP-grasp" evidence="2">
    <location>
        <begin position="121"/>
        <end position="346"/>
    </location>
</feature>
<sequence>MRLTVRLAVVGTPGDRRVSLFRDAALAYGLAEPHVISWRDVLAGREVSAPAGALLRVESPGEDAGTDALLRGPGDPSRVGGGAAWYRAFLAGLGRIAAIPGVTLLADVDEIGVMFDKRRCHAVLERAGVPVPPAFEARSYEELRDLMAGRGWTRVFVKPAHGSSASGVIAFEVAAGRVRAITSAARTGAVFHNSLRVRGYRDEADARCLVDHLAPDGLHVERWFPKASTGGAPYDLRVVTVGGAPTHAVVRVGNAPMTNLHLGGRRGDLEIVRSRPRLWESVLDAAGRAAACFPGSLMTGVDVMIGSGRQSVAVAEVNAFGDLLPGLTDFSGRGRSTYEEQVEAVLARWT</sequence>
<reference evidence="4" key="1">
    <citation type="journal article" date="2019" name="Int. J. Syst. Evol. Microbiol.">
        <title>The Global Catalogue of Microorganisms (GCM) 10K type strain sequencing project: providing services to taxonomists for standard genome sequencing and annotation.</title>
        <authorList>
            <consortium name="The Broad Institute Genomics Platform"/>
            <consortium name="The Broad Institute Genome Sequencing Center for Infectious Disease"/>
            <person name="Wu L."/>
            <person name="Ma J."/>
        </authorList>
    </citation>
    <scope>NUCLEOTIDE SEQUENCE [LARGE SCALE GENOMIC DNA]</scope>
    <source>
        <strain evidence="4">CGMCC 4.7106</strain>
    </source>
</reference>
<gene>
    <name evidence="3" type="ORF">ACFPUY_01350</name>
</gene>
<dbReference type="PROSITE" id="PS50975">
    <property type="entry name" value="ATP_GRASP"/>
    <property type="match status" value="1"/>
</dbReference>
<keyword evidence="4" id="KW-1185">Reference proteome</keyword>
<comment type="caution">
    <text evidence="3">The sequence shown here is derived from an EMBL/GenBank/DDBJ whole genome shotgun (WGS) entry which is preliminary data.</text>
</comment>
<dbReference type="PANTHER" id="PTHR21621:SF0">
    <property type="entry name" value="BETA-CITRYLGLUTAMATE SYNTHASE B-RELATED"/>
    <property type="match status" value="1"/>
</dbReference>
<proteinExistence type="predicted"/>